<accession>A0A1F2PJ34</accession>
<dbReference type="SMART" id="SM00563">
    <property type="entry name" value="PlsC"/>
    <property type="match status" value="1"/>
</dbReference>
<dbReference type="STRING" id="52694.ACWI_17610"/>
<gene>
    <name evidence="4" type="primary">plsC</name>
    <name evidence="4" type="ORF">ACWI_17610</name>
</gene>
<evidence type="ECO:0000313" key="5">
    <source>
        <dbReference type="Proteomes" id="UP000176244"/>
    </source>
</evidence>
<dbReference type="EMBL" id="LKEU01000028">
    <property type="protein sequence ID" value="OFV70741.1"/>
    <property type="molecule type" value="Genomic_DNA"/>
</dbReference>
<dbReference type="InterPro" id="IPR002123">
    <property type="entry name" value="Plipid/glycerol_acylTrfase"/>
</dbReference>
<comment type="caution">
    <text evidence="4">The sequence shown here is derived from an EMBL/GenBank/DDBJ whole genome shotgun (WGS) entry which is preliminary data.</text>
</comment>
<dbReference type="GO" id="GO:0006654">
    <property type="term" value="P:phosphatidic acid biosynthetic process"/>
    <property type="evidence" value="ECO:0007669"/>
    <property type="project" value="TreeGrafter"/>
</dbReference>
<dbReference type="AlphaFoldDB" id="A0A1F2PJ34"/>
<dbReference type="PANTHER" id="PTHR10434">
    <property type="entry name" value="1-ACYL-SN-GLYCEROL-3-PHOSPHATE ACYLTRANSFERASE"/>
    <property type="match status" value="1"/>
</dbReference>
<keyword evidence="2 4" id="KW-0012">Acyltransferase</keyword>
<dbReference type="Pfam" id="PF01553">
    <property type="entry name" value="Acyltransferase"/>
    <property type="match status" value="1"/>
</dbReference>
<name>A0A1F2PJ34_9FIRM</name>
<dbReference type="OrthoDB" id="9803035at2"/>
<sequence length="193" mass="22126">MIYKIGRFLTYLLSLILFRITITGKENIPKSGGALICPNHISNIDPVVISFTTPREIHYMAKVELFKNPLLSWFFKKVNAFPVNREKVGVETIKTSLKILKEDKVLGIFPEGHRVNPEDRTPPASGFVVFAIKTKSPIVPVRIKGHYRFRSKIEIIIGKPVYLEEYYGKKLTDEETRQLSEKIMDTVYGLELT</sequence>
<dbReference type="RefSeq" id="WP_070371072.1">
    <property type="nucleotide sequence ID" value="NZ_LKEU01000028.1"/>
</dbReference>
<evidence type="ECO:0000256" key="1">
    <source>
        <dbReference type="ARBA" id="ARBA00022679"/>
    </source>
</evidence>
<dbReference type="EC" id="2.3.1.-" evidence="4"/>
<evidence type="ECO:0000313" key="4">
    <source>
        <dbReference type="EMBL" id="OFV70741.1"/>
    </source>
</evidence>
<dbReference type="CDD" id="cd07989">
    <property type="entry name" value="LPLAT_AGPAT-like"/>
    <property type="match status" value="1"/>
</dbReference>
<organism evidence="4 5">
    <name type="scientific">Acetobacterium wieringae</name>
    <dbReference type="NCBI Taxonomy" id="52694"/>
    <lineage>
        <taxon>Bacteria</taxon>
        <taxon>Bacillati</taxon>
        <taxon>Bacillota</taxon>
        <taxon>Clostridia</taxon>
        <taxon>Eubacteriales</taxon>
        <taxon>Eubacteriaceae</taxon>
        <taxon>Acetobacterium</taxon>
    </lineage>
</organism>
<evidence type="ECO:0000259" key="3">
    <source>
        <dbReference type="SMART" id="SM00563"/>
    </source>
</evidence>
<protein>
    <submittedName>
        <fullName evidence="4">1-acyl-sn-glycerol-3-phosphate acyltransferase</fullName>
        <ecNumber evidence="4">2.3.1.-</ecNumber>
    </submittedName>
</protein>
<dbReference type="GO" id="GO:0003841">
    <property type="term" value="F:1-acylglycerol-3-phosphate O-acyltransferase activity"/>
    <property type="evidence" value="ECO:0007669"/>
    <property type="project" value="TreeGrafter"/>
</dbReference>
<dbReference type="SUPFAM" id="SSF69593">
    <property type="entry name" value="Glycerol-3-phosphate (1)-acyltransferase"/>
    <property type="match status" value="1"/>
</dbReference>
<dbReference type="Proteomes" id="UP000176244">
    <property type="component" value="Unassembled WGS sequence"/>
</dbReference>
<dbReference type="PANTHER" id="PTHR10434:SF40">
    <property type="entry name" value="1-ACYL-SN-GLYCEROL-3-PHOSPHATE ACYLTRANSFERASE"/>
    <property type="match status" value="1"/>
</dbReference>
<reference evidence="4 5" key="1">
    <citation type="submission" date="2015-09" db="EMBL/GenBank/DDBJ databases">
        <title>Genome sequence of Acetobacterium wieringae DSM 1911.</title>
        <authorList>
            <person name="Poehlein A."/>
            <person name="Bengelsdorf F.R."/>
            <person name="Schiel-Bengelsdorf B."/>
            <person name="Duerre P."/>
            <person name="Daniel R."/>
        </authorList>
    </citation>
    <scope>NUCLEOTIDE SEQUENCE [LARGE SCALE GENOMIC DNA]</scope>
    <source>
        <strain evidence="4 5">DSM 1911</strain>
    </source>
</reference>
<keyword evidence="1 4" id="KW-0808">Transferase</keyword>
<proteinExistence type="predicted"/>
<feature type="domain" description="Phospholipid/glycerol acyltransferase" evidence="3">
    <location>
        <begin position="34"/>
        <end position="146"/>
    </location>
</feature>
<evidence type="ECO:0000256" key="2">
    <source>
        <dbReference type="ARBA" id="ARBA00023315"/>
    </source>
</evidence>